<dbReference type="GeneID" id="16992644"/>
<dbReference type="OMA" id="KQWANEW"/>
<dbReference type="Proteomes" id="UP000007014">
    <property type="component" value="Chromosome 4"/>
</dbReference>
<reference evidence="4 5" key="1">
    <citation type="journal article" date="2004" name="Nature">
        <title>Genome sequence of the ultrasmall unicellular red alga Cyanidioschyzon merolae 10D.</title>
        <authorList>
            <person name="Matsuzaki M."/>
            <person name="Misumi O."/>
            <person name="Shin-i T."/>
            <person name="Maruyama S."/>
            <person name="Takahara M."/>
            <person name="Miyagishima S."/>
            <person name="Mori T."/>
            <person name="Nishida K."/>
            <person name="Yagisawa F."/>
            <person name="Nishida K."/>
            <person name="Yoshida Y."/>
            <person name="Nishimura Y."/>
            <person name="Nakao S."/>
            <person name="Kobayashi T."/>
            <person name="Momoyama Y."/>
            <person name="Higashiyama T."/>
            <person name="Minoda A."/>
            <person name="Sano M."/>
            <person name="Nomoto H."/>
            <person name="Oishi K."/>
            <person name="Hayashi H."/>
            <person name="Ohta F."/>
            <person name="Nishizaka S."/>
            <person name="Haga S."/>
            <person name="Miura S."/>
            <person name="Morishita T."/>
            <person name="Kabeya Y."/>
            <person name="Terasawa K."/>
            <person name="Suzuki Y."/>
            <person name="Ishii Y."/>
            <person name="Asakawa S."/>
            <person name="Takano H."/>
            <person name="Ohta N."/>
            <person name="Kuroiwa H."/>
            <person name="Tanaka K."/>
            <person name="Shimizu N."/>
            <person name="Sugano S."/>
            <person name="Sato N."/>
            <person name="Nozaki H."/>
            <person name="Ogasawara N."/>
            <person name="Kohara Y."/>
            <person name="Kuroiwa T."/>
        </authorList>
    </citation>
    <scope>NUCLEOTIDE SEQUENCE [LARGE SCALE GENOMIC DNA]</scope>
    <source>
        <strain evidence="4 5">10D</strain>
    </source>
</reference>
<dbReference type="InterPro" id="IPR010029">
    <property type="entry name" value="GL_DH"/>
</dbReference>
<dbReference type="Gene3D" id="3.30.465.10">
    <property type="match status" value="1"/>
</dbReference>
<dbReference type="InterPro" id="IPR016167">
    <property type="entry name" value="FAD-bd_PCMH_sub1"/>
</dbReference>
<protein>
    <submittedName>
        <fullName evidence="4">L-Galactono-1,4-lactone dehydrogenase</fullName>
    </submittedName>
</protein>
<organism evidence="4 5">
    <name type="scientific">Cyanidioschyzon merolae (strain NIES-3377 / 10D)</name>
    <name type="common">Unicellular red alga</name>
    <dbReference type="NCBI Taxonomy" id="280699"/>
    <lineage>
        <taxon>Eukaryota</taxon>
        <taxon>Rhodophyta</taxon>
        <taxon>Bangiophyceae</taxon>
        <taxon>Cyanidiales</taxon>
        <taxon>Cyanidiaceae</taxon>
        <taxon>Cyanidioschyzon</taxon>
    </lineage>
</organism>
<dbReference type="HOGENOM" id="CLU_021072_0_0_1"/>
<dbReference type="RefSeq" id="XP_005535453.1">
    <property type="nucleotide sequence ID" value="XM_005535396.1"/>
</dbReference>
<dbReference type="KEGG" id="cme:CYME_CMD093C"/>
<dbReference type="GO" id="GO:0016633">
    <property type="term" value="F:galactonolactone dehydrogenase activity"/>
    <property type="evidence" value="ECO:0007669"/>
    <property type="project" value="InterPro"/>
</dbReference>
<dbReference type="PIRSF" id="PIRSF000136">
    <property type="entry name" value="LGO_GLO"/>
    <property type="match status" value="1"/>
</dbReference>
<dbReference type="Gene3D" id="3.30.43.10">
    <property type="entry name" value="Uridine Diphospho-n-acetylenolpyruvylglucosamine Reductase, domain 2"/>
    <property type="match status" value="1"/>
</dbReference>
<dbReference type="GO" id="GO:0016020">
    <property type="term" value="C:membrane"/>
    <property type="evidence" value="ECO:0007669"/>
    <property type="project" value="InterPro"/>
</dbReference>
<dbReference type="eggNOG" id="KOG4730">
    <property type="taxonomic scope" value="Eukaryota"/>
</dbReference>
<evidence type="ECO:0000313" key="4">
    <source>
        <dbReference type="EMBL" id="BAM79167.1"/>
    </source>
</evidence>
<feature type="domain" description="FAD-binding PCMH-type" evidence="3">
    <location>
        <begin position="56"/>
        <end position="224"/>
    </location>
</feature>
<dbReference type="Gramene" id="CMD093CT">
    <property type="protein sequence ID" value="CMD093CT"/>
    <property type="gene ID" value="CMD093C"/>
</dbReference>
<evidence type="ECO:0000256" key="1">
    <source>
        <dbReference type="ARBA" id="ARBA00023002"/>
    </source>
</evidence>
<dbReference type="PANTHER" id="PTHR43762:SF1">
    <property type="entry name" value="D-ARABINONO-1,4-LACTONE OXIDASE"/>
    <property type="match status" value="1"/>
</dbReference>
<name>M1VAK6_CYAM1</name>
<sequence length="556" mass="62296">MVLSLLRRGALLFGTSAALVGAALSPVPVHSEAPAVHGIEESAADAVTLLNWSATHAVHTNALFVPESVDQVEQLVADRHAKSEKLRPLGSALSPNALAFEAGGMVSLALLDKILWIDEKKAQVRVQSGARIAQVTNELRKRGLVLQNFASISEQQVGGFFQVGAHGTGIRIPPVDEQVVSFRIATPAVGSIEISSGHPLFGLLRVGLGAFGVVTEVTLQATAAHKLVEYTKVMTHEELRDRHEELLSQHQHVRYMWIPYTDSVVVVYSDPLERASAPNSADMQHLTNDYKLAPLRELLLASAGNRLSPQEVQRMSFAEMRDYLIARDPLNTEWIRRVNQAEAAFWKRSEGIRIDWSDRILGFDCGGHQWVSEVAFHAPLGQRRDLEYMTKLLRLIQDHQIPAPAPIEQRWTSGSGSLMSPVYRGPDTLPPDQDVYSWVGIIMYLPTDDEAARQSITREFWRYRHLCAKLWEAYDAAEHWAKIEIPSPSYMGSEDALRYKNFILKRVREKYPLDNFGRAHRMLDPNRIMTNAFIDEVLLDNVEPSKESNVSQDRVI</sequence>
<dbReference type="GO" id="GO:0071949">
    <property type="term" value="F:FAD binding"/>
    <property type="evidence" value="ECO:0007669"/>
    <property type="project" value="InterPro"/>
</dbReference>
<dbReference type="Pfam" id="PF01565">
    <property type="entry name" value="FAD_binding_4"/>
    <property type="match status" value="1"/>
</dbReference>
<dbReference type="EMBL" id="AP006486">
    <property type="protein sequence ID" value="BAM79167.1"/>
    <property type="molecule type" value="Genomic_DNA"/>
</dbReference>
<dbReference type="NCBIfam" id="TIGR01676">
    <property type="entry name" value="GLDHase"/>
    <property type="match status" value="1"/>
</dbReference>
<dbReference type="InterPro" id="IPR016166">
    <property type="entry name" value="FAD-bd_PCMH"/>
</dbReference>
<dbReference type="PANTHER" id="PTHR43762">
    <property type="entry name" value="L-GULONOLACTONE OXIDASE"/>
    <property type="match status" value="1"/>
</dbReference>
<evidence type="ECO:0000259" key="3">
    <source>
        <dbReference type="PROSITE" id="PS51387"/>
    </source>
</evidence>
<dbReference type="STRING" id="280699.M1VAK6"/>
<keyword evidence="1" id="KW-0560">Oxidoreductase</keyword>
<accession>M1VAK6</accession>
<dbReference type="SUPFAM" id="SSF56176">
    <property type="entry name" value="FAD-binding/transporter-associated domain-like"/>
    <property type="match status" value="1"/>
</dbReference>
<keyword evidence="5" id="KW-1185">Reference proteome</keyword>
<dbReference type="PROSITE" id="PS51387">
    <property type="entry name" value="FAD_PCMH"/>
    <property type="match status" value="1"/>
</dbReference>
<evidence type="ECO:0000313" key="5">
    <source>
        <dbReference type="Proteomes" id="UP000007014"/>
    </source>
</evidence>
<dbReference type="InterPro" id="IPR006094">
    <property type="entry name" value="Oxid_FAD_bind_N"/>
</dbReference>
<gene>
    <name evidence="4" type="ORF">CYME_CMD093C</name>
</gene>
<dbReference type="Pfam" id="PF04030">
    <property type="entry name" value="ALO"/>
    <property type="match status" value="1"/>
</dbReference>
<dbReference type="GO" id="GO:0003885">
    <property type="term" value="F:D-arabinono-1,4-lactone oxidase activity"/>
    <property type="evidence" value="ECO:0007669"/>
    <property type="project" value="InterPro"/>
</dbReference>
<reference evidence="4 5" key="2">
    <citation type="journal article" date="2007" name="BMC Biol.">
        <title>A 100%-complete sequence reveals unusually simple genomic features in the hot-spring red alga Cyanidioschyzon merolae.</title>
        <authorList>
            <person name="Nozaki H."/>
            <person name="Takano H."/>
            <person name="Misumi O."/>
            <person name="Terasawa K."/>
            <person name="Matsuzaki M."/>
            <person name="Maruyama S."/>
            <person name="Nishida K."/>
            <person name="Yagisawa F."/>
            <person name="Yoshida Y."/>
            <person name="Fujiwara T."/>
            <person name="Takio S."/>
            <person name="Tamura K."/>
            <person name="Chung S.J."/>
            <person name="Nakamura S."/>
            <person name="Kuroiwa H."/>
            <person name="Tanaka K."/>
            <person name="Sato N."/>
            <person name="Kuroiwa T."/>
        </authorList>
    </citation>
    <scope>NUCLEOTIDE SEQUENCE [LARGE SCALE GENOMIC DNA]</scope>
    <source>
        <strain evidence="4 5">10D</strain>
    </source>
</reference>
<evidence type="ECO:0000256" key="2">
    <source>
        <dbReference type="SAM" id="SignalP"/>
    </source>
</evidence>
<dbReference type="InterPro" id="IPR007173">
    <property type="entry name" value="ALO_C"/>
</dbReference>
<dbReference type="AlphaFoldDB" id="M1VAK6"/>
<dbReference type="InterPro" id="IPR010031">
    <property type="entry name" value="FAD_lactone_oxidase-like"/>
</dbReference>
<dbReference type="InterPro" id="IPR036318">
    <property type="entry name" value="FAD-bd_PCMH-like_sf"/>
</dbReference>
<keyword evidence="2" id="KW-0732">Signal</keyword>
<dbReference type="OrthoDB" id="610608at2759"/>
<feature type="signal peptide" evidence="2">
    <location>
        <begin position="1"/>
        <end position="17"/>
    </location>
</feature>
<dbReference type="InterPro" id="IPR016169">
    <property type="entry name" value="FAD-bd_PCMH_sub2"/>
</dbReference>
<feature type="chain" id="PRO_5004018334" evidence="2">
    <location>
        <begin position="18"/>
        <end position="556"/>
    </location>
</feature>
<proteinExistence type="predicted"/>